<dbReference type="NCBIfam" id="TIGR01082">
    <property type="entry name" value="murC"/>
    <property type="match status" value="1"/>
</dbReference>
<evidence type="ECO:0000256" key="8">
    <source>
        <dbReference type="ARBA" id="ARBA00022840"/>
    </source>
</evidence>
<dbReference type="Gene3D" id="3.90.190.20">
    <property type="entry name" value="Mur ligase, C-terminal domain"/>
    <property type="match status" value="1"/>
</dbReference>
<dbReference type="GO" id="GO:0051301">
    <property type="term" value="P:cell division"/>
    <property type="evidence" value="ECO:0007669"/>
    <property type="project" value="UniProtKB-KW"/>
</dbReference>
<dbReference type="Gene3D" id="3.40.1190.10">
    <property type="entry name" value="Mur-like, catalytic domain"/>
    <property type="match status" value="1"/>
</dbReference>
<dbReference type="EC" id="6.3.2.8" evidence="3 14"/>
<gene>
    <name evidence="18" type="ORF">EDD63_10460</name>
</gene>
<proteinExistence type="predicted"/>
<evidence type="ECO:0000256" key="1">
    <source>
        <dbReference type="ARBA" id="ARBA00004496"/>
    </source>
</evidence>
<dbReference type="GO" id="GO:0009252">
    <property type="term" value="P:peptidoglycan biosynthetic process"/>
    <property type="evidence" value="ECO:0007669"/>
    <property type="project" value="UniProtKB-UniRule"/>
</dbReference>
<feature type="domain" description="Mur ligase central" evidence="17">
    <location>
        <begin position="105"/>
        <end position="272"/>
    </location>
</feature>
<keyword evidence="12" id="KW-0961">Cell wall biogenesis/degradation</keyword>
<organism evidence="18 19">
    <name type="scientific">Breznakia blatticola</name>
    <dbReference type="NCBI Taxonomy" id="1754012"/>
    <lineage>
        <taxon>Bacteria</taxon>
        <taxon>Bacillati</taxon>
        <taxon>Bacillota</taxon>
        <taxon>Erysipelotrichia</taxon>
        <taxon>Erysipelotrichales</taxon>
        <taxon>Erysipelotrichaceae</taxon>
        <taxon>Breznakia</taxon>
    </lineage>
</organism>
<dbReference type="Proteomes" id="UP000294743">
    <property type="component" value="Unassembled WGS sequence"/>
</dbReference>
<evidence type="ECO:0000256" key="7">
    <source>
        <dbReference type="ARBA" id="ARBA00022741"/>
    </source>
</evidence>
<evidence type="ECO:0000256" key="9">
    <source>
        <dbReference type="ARBA" id="ARBA00022960"/>
    </source>
</evidence>
<dbReference type="UniPathway" id="UPA00219"/>
<dbReference type="GO" id="GO:0008360">
    <property type="term" value="P:regulation of cell shape"/>
    <property type="evidence" value="ECO:0007669"/>
    <property type="project" value="UniProtKB-KW"/>
</dbReference>
<dbReference type="OrthoDB" id="9804126at2"/>
<dbReference type="InterPro" id="IPR036615">
    <property type="entry name" value="Mur_ligase_C_dom_sf"/>
</dbReference>
<evidence type="ECO:0000256" key="10">
    <source>
        <dbReference type="ARBA" id="ARBA00022984"/>
    </source>
</evidence>
<evidence type="ECO:0000259" key="15">
    <source>
        <dbReference type="Pfam" id="PF01225"/>
    </source>
</evidence>
<evidence type="ECO:0000256" key="5">
    <source>
        <dbReference type="ARBA" id="ARBA00022598"/>
    </source>
</evidence>
<dbReference type="GO" id="GO:0005737">
    <property type="term" value="C:cytoplasm"/>
    <property type="evidence" value="ECO:0007669"/>
    <property type="project" value="UniProtKB-SubCell"/>
</dbReference>
<comment type="caution">
    <text evidence="18">The sequence shown here is derived from an EMBL/GenBank/DDBJ whole genome shotgun (WGS) entry which is preliminary data.</text>
</comment>
<keyword evidence="9" id="KW-0133">Cell shape</keyword>
<keyword evidence="10" id="KW-0573">Peptidoglycan synthesis</keyword>
<dbReference type="GO" id="GO:0005524">
    <property type="term" value="F:ATP binding"/>
    <property type="evidence" value="ECO:0007669"/>
    <property type="project" value="UniProtKB-KW"/>
</dbReference>
<evidence type="ECO:0000256" key="2">
    <source>
        <dbReference type="ARBA" id="ARBA00004752"/>
    </source>
</evidence>
<dbReference type="Pfam" id="PF01225">
    <property type="entry name" value="Mur_ligase"/>
    <property type="match status" value="1"/>
</dbReference>
<comment type="catalytic activity">
    <reaction evidence="13">
        <text>UDP-N-acetyl-alpha-D-muramate + L-alanine + ATP = UDP-N-acetyl-alpha-D-muramoyl-L-alanine + ADP + phosphate + H(+)</text>
        <dbReference type="Rhea" id="RHEA:23372"/>
        <dbReference type="ChEBI" id="CHEBI:15378"/>
        <dbReference type="ChEBI" id="CHEBI:30616"/>
        <dbReference type="ChEBI" id="CHEBI:43474"/>
        <dbReference type="ChEBI" id="CHEBI:57972"/>
        <dbReference type="ChEBI" id="CHEBI:70757"/>
        <dbReference type="ChEBI" id="CHEBI:83898"/>
        <dbReference type="ChEBI" id="CHEBI:456216"/>
        <dbReference type="EC" id="6.3.2.8"/>
    </reaction>
</comment>
<name>A0A4R8A4K5_9FIRM</name>
<keyword evidence="4" id="KW-0963">Cytoplasm</keyword>
<dbReference type="Pfam" id="PF02875">
    <property type="entry name" value="Mur_ligase_C"/>
    <property type="match status" value="1"/>
</dbReference>
<keyword evidence="6" id="KW-0132">Cell division</keyword>
<evidence type="ECO:0000259" key="17">
    <source>
        <dbReference type="Pfam" id="PF08245"/>
    </source>
</evidence>
<comment type="subcellular location">
    <subcellularLocation>
        <location evidence="1">Cytoplasm</location>
    </subcellularLocation>
</comment>
<protein>
    <recommendedName>
        <fullName evidence="3 14">UDP-N-acetylmuramate--L-alanine ligase</fullName>
        <ecNumber evidence="3 14">6.3.2.8</ecNumber>
    </recommendedName>
</protein>
<reference evidence="18 19" key="1">
    <citation type="submission" date="2019-03" db="EMBL/GenBank/DDBJ databases">
        <title>Genomic Encyclopedia of Type Strains, Phase IV (KMG-IV): sequencing the most valuable type-strain genomes for metagenomic binning, comparative biology and taxonomic classification.</title>
        <authorList>
            <person name="Goeker M."/>
        </authorList>
    </citation>
    <scope>NUCLEOTIDE SEQUENCE [LARGE SCALE GENOMIC DNA]</scope>
    <source>
        <strain evidence="18 19">DSM 28867</strain>
    </source>
</reference>
<dbReference type="AlphaFoldDB" id="A0A4R8A4K5"/>
<evidence type="ECO:0000256" key="11">
    <source>
        <dbReference type="ARBA" id="ARBA00023306"/>
    </source>
</evidence>
<evidence type="ECO:0000313" key="19">
    <source>
        <dbReference type="Proteomes" id="UP000294743"/>
    </source>
</evidence>
<dbReference type="InterPro" id="IPR036565">
    <property type="entry name" value="Mur-like_cat_sf"/>
</dbReference>
<evidence type="ECO:0000256" key="3">
    <source>
        <dbReference type="ARBA" id="ARBA00012211"/>
    </source>
</evidence>
<evidence type="ECO:0000256" key="12">
    <source>
        <dbReference type="ARBA" id="ARBA00023316"/>
    </source>
</evidence>
<keyword evidence="11" id="KW-0131">Cell cycle</keyword>
<dbReference type="GO" id="GO:0071555">
    <property type="term" value="P:cell wall organization"/>
    <property type="evidence" value="ECO:0007669"/>
    <property type="project" value="UniProtKB-KW"/>
</dbReference>
<evidence type="ECO:0000256" key="14">
    <source>
        <dbReference type="NCBIfam" id="TIGR01082"/>
    </source>
</evidence>
<dbReference type="EMBL" id="SODD01000004">
    <property type="protein sequence ID" value="TDW25532.1"/>
    <property type="molecule type" value="Genomic_DNA"/>
</dbReference>
<feature type="domain" description="Mur ligase N-terminal catalytic" evidence="15">
    <location>
        <begin position="2"/>
        <end position="100"/>
    </location>
</feature>
<sequence>MIHFIGIKGSGMASLACILKDMGEEVTGSDIEKFIFTETKLKEHQIPFFAFSKENIKDNMTVIIGNSFDDSHEEVQAAKANPTVTTYRYVEYLGKLVDEYHSICVAGTHGKTTTTGMLAHVFEQVQPTGYLIGDGTGYMPKDAKTFILESCEYMRNFLNYHPDYAIILNVELDHVDYYKDMDDYVLAFEQFSQNIKKGLAIFGDEASSRNLKVDVNHMYYGLHEDNDVYAKDVVEDADGVSFTCMVNGEHFHDFKLPFYGVHLLYNALGVISIGVMNGLDGDTLEKGLQSFAGVDRRFIVEEVNDNVYIDDYAHHPTAIKMTIDAAKQKYPDKKIVAIFQPDRYSRIEYFLDDFSDAFKKADAIYLCPFPENAKREEGITVTNESFLAHVKQAKACDMSEDAIRELDAHKPAVYVFMSSKDIYKFKDRLKSFQNV</sequence>
<evidence type="ECO:0000256" key="6">
    <source>
        <dbReference type="ARBA" id="ARBA00022618"/>
    </source>
</evidence>
<dbReference type="InterPro" id="IPR000713">
    <property type="entry name" value="Mur_ligase_N"/>
</dbReference>
<dbReference type="InterPro" id="IPR004101">
    <property type="entry name" value="Mur_ligase_C"/>
</dbReference>
<accession>A0A4R8A4K5</accession>
<keyword evidence="8" id="KW-0067">ATP-binding</keyword>
<dbReference type="SUPFAM" id="SSF51984">
    <property type="entry name" value="MurCD N-terminal domain"/>
    <property type="match status" value="1"/>
</dbReference>
<dbReference type="PANTHER" id="PTHR43445:SF3">
    <property type="entry name" value="UDP-N-ACETYLMURAMATE--L-ALANINE LIGASE"/>
    <property type="match status" value="1"/>
</dbReference>
<comment type="pathway">
    <text evidence="2">Cell wall biogenesis; peptidoglycan biosynthesis.</text>
</comment>
<dbReference type="SUPFAM" id="SSF53244">
    <property type="entry name" value="MurD-like peptide ligases, peptide-binding domain"/>
    <property type="match status" value="1"/>
</dbReference>
<evidence type="ECO:0000256" key="4">
    <source>
        <dbReference type="ARBA" id="ARBA00022490"/>
    </source>
</evidence>
<dbReference type="GO" id="GO:0008763">
    <property type="term" value="F:UDP-N-acetylmuramate-L-alanine ligase activity"/>
    <property type="evidence" value="ECO:0007669"/>
    <property type="project" value="UniProtKB-UniRule"/>
</dbReference>
<dbReference type="Pfam" id="PF08245">
    <property type="entry name" value="Mur_ligase_M"/>
    <property type="match status" value="1"/>
</dbReference>
<evidence type="ECO:0000256" key="13">
    <source>
        <dbReference type="ARBA" id="ARBA00047833"/>
    </source>
</evidence>
<dbReference type="InterPro" id="IPR013221">
    <property type="entry name" value="Mur_ligase_cen"/>
</dbReference>
<dbReference type="InterPro" id="IPR005758">
    <property type="entry name" value="UDP-N-AcMur_Ala_ligase_MurC"/>
</dbReference>
<evidence type="ECO:0000259" key="16">
    <source>
        <dbReference type="Pfam" id="PF02875"/>
    </source>
</evidence>
<evidence type="ECO:0000313" key="18">
    <source>
        <dbReference type="EMBL" id="TDW25532.1"/>
    </source>
</evidence>
<dbReference type="RefSeq" id="WP_134168066.1">
    <property type="nucleotide sequence ID" value="NZ_SODD01000004.1"/>
</dbReference>
<dbReference type="InterPro" id="IPR050061">
    <property type="entry name" value="MurCDEF_pg_biosynth"/>
</dbReference>
<dbReference type="PANTHER" id="PTHR43445">
    <property type="entry name" value="UDP-N-ACETYLMURAMATE--L-ALANINE LIGASE-RELATED"/>
    <property type="match status" value="1"/>
</dbReference>
<dbReference type="SUPFAM" id="SSF53623">
    <property type="entry name" value="MurD-like peptide ligases, catalytic domain"/>
    <property type="match status" value="1"/>
</dbReference>
<keyword evidence="7" id="KW-0547">Nucleotide-binding</keyword>
<dbReference type="Gene3D" id="3.40.50.720">
    <property type="entry name" value="NAD(P)-binding Rossmann-like Domain"/>
    <property type="match status" value="1"/>
</dbReference>
<keyword evidence="5 18" id="KW-0436">Ligase</keyword>
<feature type="domain" description="Mur ligase C-terminal" evidence="16">
    <location>
        <begin position="299"/>
        <end position="411"/>
    </location>
</feature>
<keyword evidence="19" id="KW-1185">Reference proteome</keyword>